<evidence type="ECO:0000313" key="1">
    <source>
        <dbReference type="EMBL" id="MBD4338814.1"/>
    </source>
</evidence>
<dbReference type="Proteomes" id="UP000653002">
    <property type="component" value="Unassembled WGS sequence"/>
</dbReference>
<protein>
    <submittedName>
        <fullName evidence="1">Uncharacterized protein</fullName>
    </submittedName>
</protein>
<accession>A0A8I0L5M2</accession>
<feature type="non-terminal residue" evidence="1">
    <location>
        <position position="81"/>
    </location>
</feature>
<dbReference type="AlphaFoldDB" id="A0A8I0L5M2"/>
<proteinExistence type="predicted"/>
<comment type="caution">
    <text evidence="1">The sequence shown here is derived from an EMBL/GenBank/DDBJ whole genome shotgun (WGS) entry which is preliminary data.</text>
</comment>
<sequence length="81" mass="9037">MDSNKDYAFQHPEDPTLDFDMVFIPWPVGPHGNAETNAQKVTANACYVIPVGVEDPGLVYNVLYDLLNWYNYDPNSEDGGA</sequence>
<gene>
    <name evidence="1" type="ORF">GUH15_22710</name>
</gene>
<evidence type="ECO:0000313" key="2">
    <source>
        <dbReference type="Proteomes" id="UP000653002"/>
    </source>
</evidence>
<organism evidence="1 2">
    <name type="scientific">Xanthomonas citri pv. citri</name>
    <dbReference type="NCBI Taxonomy" id="611301"/>
    <lineage>
        <taxon>Bacteria</taxon>
        <taxon>Pseudomonadati</taxon>
        <taxon>Pseudomonadota</taxon>
        <taxon>Gammaproteobacteria</taxon>
        <taxon>Lysobacterales</taxon>
        <taxon>Lysobacteraceae</taxon>
        <taxon>Xanthomonas</taxon>
    </lineage>
</organism>
<name>A0A8I0L5M2_XANCI</name>
<reference evidence="1" key="1">
    <citation type="submission" date="2020-01" db="EMBL/GenBank/DDBJ databases">
        <authorList>
            <person name="Richard D."/>
        </authorList>
    </citation>
    <scope>NUCLEOTIDE SEQUENCE</scope>
    <source>
        <strain evidence="1">JP541</strain>
    </source>
</reference>
<dbReference type="EMBL" id="JAABFR010001726">
    <property type="protein sequence ID" value="MBD4338814.1"/>
    <property type="molecule type" value="Genomic_DNA"/>
</dbReference>